<protein>
    <submittedName>
        <fullName evidence="1">Glutathione-regulated potassium-efflux system protein KefB</fullName>
    </submittedName>
</protein>
<evidence type="ECO:0000313" key="1">
    <source>
        <dbReference type="EMBL" id="MFH7519395.1"/>
    </source>
</evidence>
<proteinExistence type="predicted"/>
<feature type="non-terminal residue" evidence="1">
    <location>
        <position position="76"/>
    </location>
</feature>
<name>A0ABW7NWU8_9PSED</name>
<comment type="caution">
    <text evidence="1">The sequence shown here is derived from an EMBL/GenBank/DDBJ whole genome shotgun (WGS) entry which is preliminary data.</text>
</comment>
<dbReference type="EMBL" id="JAVCQK010000835">
    <property type="protein sequence ID" value="MFH7519395.1"/>
    <property type="molecule type" value="Genomic_DNA"/>
</dbReference>
<gene>
    <name evidence="1" type="ORF">RA271_30480</name>
</gene>
<feature type="non-terminal residue" evidence="1">
    <location>
        <position position="1"/>
    </location>
</feature>
<reference evidence="1 2" key="1">
    <citation type="submission" date="2023-08" db="EMBL/GenBank/DDBJ databases">
        <title>Genomic and mutational analysis of Pseudomonas syringae pv. tagetis EB037 pathogenicity on sunflower.</title>
        <authorList>
            <person name="Maul J.E."/>
        </authorList>
    </citation>
    <scope>NUCLEOTIDE SEQUENCE [LARGE SCALE GENOMIC DNA]</scope>
    <source>
        <strain evidence="1 2">EB037_T1</strain>
    </source>
</reference>
<dbReference type="Proteomes" id="UP001610657">
    <property type="component" value="Unassembled WGS sequence"/>
</dbReference>
<organism evidence="1 2">
    <name type="scientific">Pseudomonas syringae pv. tagetis</name>
    <dbReference type="NCBI Taxonomy" id="129140"/>
    <lineage>
        <taxon>Bacteria</taxon>
        <taxon>Pseudomonadati</taxon>
        <taxon>Pseudomonadota</taxon>
        <taxon>Gammaproteobacteria</taxon>
        <taxon>Pseudomonadales</taxon>
        <taxon>Pseudomonadaceae</taxon>
        <taxon>Pseudomonas</taxon>
    </lineage>
</organism>
<sequence length="76" mass="8403">VHGLLYLAAQAVLECFYSSLEMIRPTLMGLGLSETQADARISRFKRHGEQVVAAQHEVYDDDAKVLQTAREARGAV</sequence>
<keyword evidence="2" id="KW-1185">Reference proteome</keyword>
<evidence type="ECO:0000313" key="2">
    <source>
        <dbReference type="Proteomes" id="UP001610657"/>
    </source>
</evidence>
<accession>A0ABW7NWU8</accession>